<dbReference type="InterPro" id="IPR001254">
    <property type="entry name" value="Trypsin_dom"/>
</dbReference>
<dbReference type="InterPro" id="IPR009003">
    <property type="entry name" value="Peptidase_S1_PA"/>
</dbReference>
<dbReference type="SUPFAM" id="SSF50494">
    <property type="entry name" value="Trypsin-like serine proteases"/>
    <property type="match status" value="1"/>
</dbReference>
<evidence type="ECO:0000313" key="3">
    <source>
        <dbReference type="EnsemblMetazoa" id="AQUA001182-PA"/>
    </source>
</evidence>
<dbReference type="PANTHER" id="PTHR24260:SF147">
    <property type="entry name" value="EG:BACR7A4.3 PROTEIN-RELATED"/>
    <property type="match status" value="1"/>
</dbReference>
<dbReference type="STRING" id="34691.A0A182WUH5"/>
<dbReference type="VEuPathDB" id="VectorBase:AQUA001182"/>
<keyword evidence="4" id="KW-1185">Reference proteome</keyword>
<sequence>MSKPIVAVRLSSHQSWLRSVLQPRIIKLRQDLHYHDRCVYPGGVEGFCSEEKLCDDADELIPPFQTRIYCNHRELICCPHQVFSFEQIQPNAIETEFNECEDRYRFLRKSLVYANMNKTFQSPHLVELGWEYDHFKLFDCLGYLISSRGVVTSASCVKAKFAYPNIVRNVHPTDRIVVPIESVHIYPEYNETDRSHDIALIKLSTENYMTVNLFPVCLWQSRFNEPFQRRQDSLFAVLKEHECRFHSLSQQECKVISKYPTVESEMCIYDPFTRSCSLYYIPALKHSAVKCKFAEDGGESCSSCLNPGTPIILKGLLDDEIIPVNYLYGIHGDRECDAKEIHSIFRIEAYVYWFVKLLN</sequence>
<accession>A0A182WUH5</accession>
<protein>
    <recommendedName>
        <fullName evidence="2">Peptidase S1 domain-containing protein</fullName>
    </recommendedName>
</protein>
<dbReference type="InterPro" id="IPR043504">
    <property type="entry name" value="Peptidase_S1_PA_chymotrypsin"/>
</dbReference>
<comment type="similarity">
    <text evidence="1">Belongs to the peptidase S1 family. CLIP subfamily.</text>
</comment>
<dbReference type="Pfam" id="PF00089">
    <property type="entry name" value="Trypsin"/>
    <property type="match status" value="1"/>
</dbReference>
<dbReference type="PROSITE" id="PS50240">
    <property type="entry name" value="TRYPSIN_DOM"/>
    <property type="match status" value="1"/>
</dbReference>
<organism evidence="3 4">
    <name type="scientific">Anopheles quadriannulatus</name>
    <name type="common">Mosquito</name>
    <dbReference type="NCBI Taxonomy" id="34691"/>
    <lineage>
        <taxon>Eukaryota</taxon>
        <taxon>Metazoa</taxon>
        <taxon>Ecdysozoa</taxon>
        <taxon>Arthropoda</taxon>
        <taxon>Hexapoda</taxon>
        <taxon>Insecta</taxon>
        <taxon>Pterygota</taxon>
        <taxon>Neoptera</taxon>
        <taxon>Endopterygota</taxon>
        <taxon>Diptera</taxon>
        <taxon>Nematocera</taxon>
        <taxon>Culicoidea</taxon>
        <taxon>Culicidae</taxon>
        <taxon>Anophelinae</taxon>
        <taxon>Anopheles</taxon>
    </lineage>
</organism>
<dbReference type="AlphaFoldDB" id="A0A182WUH5"/>
<evidence type="ECO:0000259" key="2">
    <source>
        <dbReference type="PROSITE" id="PS50240"/>
    </source>
</evidence>
<dbReference type="GO" id="GO:0006508">
    <property type="term" value="P:proteolysis"/>
    <property type="evidence" value="ECO:0007669"/>
    <property type="project" value="InterPro"/>
</dbReference>
<dbReference type="PANTHER" id="PTHR24260">
    <property type="match status" value="1"/>
</dbReference>
<proteinExistence type="inferred from homology"/>
<feature type="domain" description="Peptidase S1" evidence="2">
    <location>
        <begin position="111"/>
        <end position="359"/>
    </location>
</feature>
<reference evidence="3" key="1">
    <citation type="submission" date="2020-05" db="UniProtKB">
        <authorList>
            <consortium name="EnsemblMetazoa"/>
        </authorList>
    </citation>
    <scope>IDENTIFICATION</scope>
    <source>
        <strain evidence="3">SANGQUA</strain>
    </source>
</reference>
<dbReference type="InterPro" id="IPR051333">
    <property type="entry name" value="CLIP_Serine_Protease"/>
</dbReference>
<name>A0A182WUH5_ANOQN</name>
<evidence type="ECO:0000313" key="4">
    <source>
        <dbReference type="Proteomes" id="UP000076407"/>
    </source>
</evidence>
<dbReference type="EnsemblMetazoa" id="AQUA001182-RA">
    <property type="protein sequence ID" value="AQUA001182-PA"/>
    <property type="gene ID" value="AQUA001182"/>
</dbReference>
<dbReference type="Proteomes" id="UP000076407">
    <property type="component" value="Unassembled WGS sequence"/>
</dbReference>
<evidence type="ECO:0000256" key="1">
    <source>
        <dbReference type="ARBA" id="ARBA00024195"/>
    </source>
</evidence>
<dbReference type="GO" id="GO:0004252">
    <property type="term" value="F:serine-type endopeptidase activity"/>
    <property type="evidence" value="ECO:0007669"/>
    <property type="project" value="InterPro"/>
</dbReference>
<dbReference type="Gene3D" id="2.40.10.10">
    <property type="entry name" value="Trypsin-like serine proteases"/>
    <property type="match status" value="1"/>
</dbReference>